<keyword evidence="1 2" id="KW-0677">Repeat</keyword>
<feature type="region of interest" description="Disordered" evidence="3">
    <location>
        <begin position="512"/>
        <end position="537"/>
    </location>
</feature>
<dbReference type="PANTHER" id="PTHR31096:SF7">
    <property type="entry name" value="ACT DOMAIN-CONTAINING PROTEIN ACR1"/>
    <property type="match status" value="1"/>
</dbReference>
<organism evidence="5 6">
    <name type="scientific">Ilex paraguariensis</name>
    <name type="common">yerba mate</name>
    <dbReference type="NCBI Taxonomy" id="185542"/>
    <lineage>
        <taxon>Eukaryota</taxon>
        <taxon>Viridiplantae</taxon>
        <taxon>Streptophyta</taxon>
        <taxon>Embryophyta</taxon>
        <taxon>Tracheophyta</taxon>
        <taxon>Spermatophyta</taxon>
        <taxon>Magnoliopsida</taxon>
        <taxon>eudicotyledons</taxon>
        <taxon>Gunneridae</taxon>
        <taxon>Pentapetalae</taxon>
        <taxon>asterids</taxon>
        <taxon>campanulids</taxon>
        <taxon>Aquifoliales</taxon>
        <taxon>Aquifoliaceae</taxon>
        <taxon>Ilex</taxon>
    </lineage>
</organism>
<dbReference type="GO" id="GO:0016597">
    <property type="term" value="F:amino acid binding"/>
    <property type="evidence" value="ECO:0007669"/>
    <property type="project" value="UniProtKB-UniRule"/>
</dbReference>
<keyword evidence="6" id="KW-1185">Reference proteome</keyword>
<evidence type="ECO:0000256" key="1">
    <source>
        <dbReference type="ARBA" id="ARBA00022737"/>
    </source>
</evidence>
<dbReference type="Pfam" id="PF01842">
    <property type="entry name" value="ACT"/>
    <property type="match status" value="1"/>
</dbReference>
<comment type="caution">
    <text evidence="5">The sequence shown here is derived from an EMBL/GenBank/DDBJ whole genome shotgun (WGS) entry which is preliminary data.</text>
</comment>
<accession>A0ABC8RFV0</accession>
<reference evidence="5 6" key="1">
    <citation type="submission" date="2024-02" db="EMBL/GenBank/DDBJ databases">
        <authorList>
            <person name="Vignale AGUSTIN F."/>
            <person name="Sosa J E."/>
            <person name="Modenutti C."/>
        </authorList>
    </citation>
    <scope>NUCLEOTIDE SEQUENCE [LARGE SCALE GENOMIC DNA]</scope>
</reference>
<dbReference type="CDD" id="cd04897">
    <property type="entry name" value="ACT_ACR_3"/>
    <property type="match status" value="1"/>
</dbReference>
<dbReference type="InterPro" id="IPR002912">
    <property type="entry name" value="ACT_dom"/>
</dbReference>
<dbReference type="CDD" id="cd04895">
    <property type="entry name" value="ACT_ACR_1"/>
    <property type="match status" value="1"/>
</dbReference>
<evidence type="ECO:0000256" key="3">
    <source>
        <dbReference type="SAM" id="MobiDB-lite"/>
    </source>
</evidence>
<name>A0ABC8RFV0_9AQUA</name>
<feature type="domain" description="ACT" evidence="4">
    <location>
        <begin position="200"/>
        <end position="282"/>
    </location>
</feature>
<evidence type="ECO:0000313" key="5">
    <source>
        <dbReference type="EMBL" id="CAK9143677.1"/>
    </source>
</evidence>
<sequence length="561" mass="62795">MGLVSQSYPRHQESHVFTAAGGNKRNLPRQNQVHVADSVPKDSLLRPTLKQTVTTRQNFKISAQKMEITYSYRPCFDPVFESVIERLHPPRVSIDNITCEDCTLVKVDSANKHGILLEMVQVLTDLDLVISKSYISSDGGWFMDVFHVTDQLGNKITEESLINYIKQAMCANRRASMEVQVQPCIGREVRPRHVLLEHTALEMTGRDHPGLMSEISAVLAEMGCHVSAAVAWTHNARVACIIYVEDESRGGPITDPCRVAHVQAQLENVVEAHHCNGERRSVRLANPAAGQTHTERRLHQLMVTDKDYEGCHCCNGNNGDHKVHKNGRWHDRQRRGCDTTQVTIENCEEKGYSIVTVRSKDRPKLLFDTVCTLTDMQYVVFHAAISSKGSAAVQEYYIRHKDGCTLNSESERCRVTECLIAATERRVSHTHNRALEQGLRLDVCTQNRLGLLSDVTRVFRENGLSITRTEIGTSGERAVGTFYVKDASGHNLNPQTVEAVRREIGGTILVVNESSVSSPPNSSSTSRSNSGKEENRPRFSLGSLLWSQLEWLSSNFRPVKS</sequence>
<feature type="domain" description="ACT" evidence="4">
    <location>
        <begin position="440"/>
        <end position="518"/>
    </location>
</feature>
<gene>
    <name evidence="5" type="ORF">ILEXP_LOCUS11398</name>
</gene>
<dbReference type="PANTHER" id="PTHR31096">
    <property type="entry name" value="ACT DOMAIN-CONTAINING PROTEIN ACR4-RELATED"/>
    <property type="match status" value="1"/>
</dbReference>
<protein>
    <recommendedName>
        <fullName evidence="2">ACT domain-containing protein ACR</fullName>
    </recommendedName>
    <alternativeName>
        <fullName evidence="2">Protein ACT DOMAIN REPEATS</fullName>
    </alternativeName>
</protein>
<dbReference type="InterPro" id="IPR040217">
    <property type="entry name" value="ACR1-12"/>
</dbReference>
<feature type="compositionally biased region" description="Low complexity" evidence="3">
    <location>
        <begin position="512"/>
        <end position="529"/>
    </location>
</feature>
<dbReference type="Gene3D" id="3.30.70.260">
    <property type="match status" value="1"/>
</dbReference>
<evidence type="ECO:0000256" key="2">
    <source>
        <dbReference type="RuleBase" id="RU369043"/>
    </source>
</evidence>
<dbReference type="InterPro" id="IPR045865">
    <property type="entry name" value="ACT-like_dom_sf"/>
</dbReference>
<dbReference type="EMBL" id="CAUOFW020001325">
    <property type="protein sequence ID" value="CAK9143677.1"/>
    <property type="molecule type" value="Genomic_DNA"/>
</dbReference>
<evidence type="ECO:0000313" key="6">
    <source>
        <dbReference type="Proteomes" id="UP001642360"/>
    </source>
</evidence>
<dbReference type="Proteomes" id="UP001642360">
    <property type="component" value="Unassembled WGS sequence"/>
</dbReference>
<proteinExistence type="predicted"/>
<dbReference type="PROSITE" id="PS51671">
    <property type="entry name" value="ACT"/>
    <property type="match status" value="2"/>
</dbReference>
<dbReference type="AlphaFoldDB" id="A0ABC8RFV0"/>
<dbReference type="SUPFAM" id="SSF55021">
    <property type="entry name" value="ACT-like"/>
    <property type="match status" value="3"/>
</dbReference>
<comment type="function">
    <text evidence="2">Binds amino acids.</text>
</comment>
<evidence type="ECO:0000259" key="4">
    <source>
        <dbReference type="PROSITE" id="PS51671"/>
    </source>
</evidence>